<evidence type="ECO:0000313" key="2">
    <source>
        <dbReference type="Proteomes" id="UP001152607"/>
    </source>
</evidence>
<dbReference type="Proteomes" id="UP001152607">
    <property type="component" value="Unassembled WGS sequence"/>
</dbReference>
<name>A0A9W4UM90_9PLEO</name>
<dbReference type="EMBL" id="CAOQHR010000008">
    <property type="protein sequence ID" value="CAI6338545.1"/>
    <property type="molecule type" value="Genomic_DNA"/>
</dbReference>
<gene>
    <name evidence="1" type="ORF">PDIGIT_LOCUS11675</name>
</gene>
<protein>
    <submittedName>
        <fullName evidence="1">Uncharacterized protein</fullName>
    </submittedName>
</protein>
<sequence>MVLGLMCNKTYIKNSLTSLDWGMYNWEVVGVIVKSHPDSFLVSLSGEKLFPGTRHTILRSF</sequence>
<reference evidence="1" key="1">
    <citation type="submission" date="2023-01" db="EMBL/GenBank/DDBJ databases">
        <authorList>
            <person name="Van Ghelder C."/>
            <person name="Rancurel C."/>
        </authorList>
    </citation>
    <scope>NUCLEOTIDE SEQUENCE</scope>
    <source>
        <strain evidence="1">CNCM I-4278</strain>
    </source>
</reference>
<accession>A0A9W4UM90</accession>
<proteinExistence type="predicted"/>
<organism evidence="1 2">
    <name type="scientific">Periconia digitata</name>
    <dbReference type="NCBI Taxonomy" id="1303443"/>
    <lineage>
        <taxon>Eukaryota</taxon>
        <taxon>Fungi</taxon>
        <taxon>Dikarya</taxon>
        <taxon>Ascomycota</taxon>
        <taxon>Pezizomycotina</taxon>
        <taxon>Dothideomycetes</taxon>
        <taxon>Pleosporomycetidae</taxon>
        <taxon>Pleosporales</taxon>
        <taxon>Massarineae</taxon>
        <taxon>Periconiaceae</taxon>
        <taxon>Periconia</taxon>
    </lineage>
</organism>
<evidence type="ECO:0000313" key="1">
    <source>
        <dbReference type="EMBL" id="CAI6338545.1"/>
    </source>
</evidence>
<comment type="caution">
    <text evidence="1">The sequence shown here is derived from an EMBL/GenBank/DDBJ whole genome shotgun (WGS) entry which is preliminary data.</text>
</comment>
<keyword evidence="2" id="KW-1185">Reference proteome</keyword>
<dbReference type="AlphaFoldDB" id="A0A9W4UM90"/>